<dbReference type="Gene3D" id="3.40.50.620">
    <property type="entry name" value="HUPs"/>
    <property type="match status" value="1"/>
</dbReference>
<dbReference type="Proteomes" id="UP000554054">
    <property type="component" value="Unassembled WGS sequence"/>
</dbReference>
<feature type="binding site" evidence="3">
    <location>
        <position position="229"/>
    </location>
    <ligand>
        <name>FAD</name>
        <dbReference type="ChEBI" id="CHEBI:57692"/>
    </ligand>
</feature>
<evidence type="ECO:0000313" key="6">
    <source>
        <dbReference type="EMBL" id="NYF98641.1"/>
    </source>
</evidence>
<dbReference type="Gene3D" id="1.10.579.10">
    <property type="entry name" value="DNA Cyclobutane Dipyrimidine Photolyase, subunit A, domain 3"/>
    <property type="match status" value="1"/>
</dbReference>
<dbReference type="PANTHER" id="PTHR11455:SF9">
    <property type="entry name" value="CRYPTOCHROME CIRCADIAN CLOCK 5 ISOFORM X1"/>
    <property type="match status" value="1"/>
</dbReference>
<comment type="cofactor">
    <cofactor evidence="3">
        <name>FAD</name>
        <dbReference type="ChEBI" id="CHEBI:57692"/>
    </cofactor>
    <text evidence="3">Binds 1 FAD per subunit.</text>
</comment>
<name>A0A852VYS3_9MICO</name>
<proteinExistence type="inferred from homology"/>
<feature type="binding site" evidence="3">
    <location>
        <begin position="241"/>
        <end position="245"/>
    </location>
    <ligand>
        <name>FAD</name>
        <dbReference type="ChEBI" id="CHEBI:57692"/>
    </ligand>
</feature>
<dbReference type="InterPro" id="IPR005101">
    <property type="entry name" value="Cryptochr/Photolyase_FAD-bd"/>
</dbReference>
<dbReference type="InterPro" id="IPR014729">
    <property type="entry name" value="Rossmann-like_a/b/a_fold"/>
</dbReference>
<comment type="similarity">
    <text evidence="4">Belongs to the DNA photolyase family.</text>
</comment>
<dbReference type="Pfam" id="PF00875">
    <property type="entry name" value="DNA_photolyase"/>
    <property type="match status" value="1"/>
</dbReference>
<evidence type="ECO:0000256" key="2">
    <source>
        <dbReference type="ARBA" id="ARBA00022827"/>
    </source>
</evidence>
<gene>
    <name evidence="6" type="ORF">BJY20_002033</name>
</gene>
<keyword evidence="1 3" id="KW-0285">Flavoprotein</keyword>
<dbReference type="SUPFAM" id="SSF52425">
    <property type="entry name" value="Cryptochrome/photolyase, N-terminal domain"/>
    <property type="match status" value="1"/>
</dbReference>
<keyword evidence="6" id="KW-0456">Lyase</keyword>
<evidence type="ECO:0000259" key="5">
    <source>
        <dbReference type="PROSITE" id="PS51645"/>
    </source>
</evidence>
<dbReference type="Gene3D" id="1.25.40.80">
    <property type="match status" value="1"/>
</dbReference>
<dbReference type="PANTHER" id="PTHR11455">
    <property type="entry name" value="CRYPTOCHROME"/>
    <property type="match status" value="1"/>
</dbReference>
<accession>A0A852VYS3</accession>
<keyword evidence="7" id="KW-1185">Reference proteome</keyword>
<dbReference type="InterPro" id="IPR002081">
    <property type="entry name" value="Cryptochrome/DNA_photolyase_1"/>
</dbReference>
<feature type="binding site" evidence="3">
    <location>
        <begin position="379"/>
        <end position="381"/>
    </location>
    <ligand>
        <name>FAD</name>
        <dbReference type="ChEBI" id="CHEBI:57692"/>
    </ligand>
</feature>
<sequence>MERPDRPHGPIVVTLGLLWFRQDLRLSDHPALLAAAGEGSVVPLVVLEPGQLTDTRGPARRMLRSVAALHEATGGALLVRSGDPREVVPQAAAALGAQRVHISRDTTPGGRERDEHVADQLQTDGAELVTAGTPHAIGPGLVHTGEGTPYKVFTPFARAWREHGWPQPADHPSEDIWRRPDSAAVARIGEDALAAVLQAGAQDAVDGPAGERAALVRWRTFLEDHLSEYDAGRDRPDLDATSRMSIHLAHGEIHPRTMLADIAAHPAAGSDAAHRFVTELAWREFYADVLWHRPDSAWQDLRDALAALPYDEGPETDRLVEAWRQGRTGFPFVDAGMRQLAAEGFMHNRARMVVASFLTKDLHVWWPVGARHFLDHLLDGDLASNSHGWQWVAGTGTDASPYFRVFNPVTQGQRFDPDGAYVRRWVPELAHLGGKAAHTPWDHPDGYDHGYPERIVDHAQERRETLDRYESTREGGV</sequence>
<keyword evidence="4" id="KW-0157">Chromophore</keyword>
<dbReference type="EC" id="4.1.99.3" evidence="6"/>
<feature type="domain" description="Photolyase/cryptochrome alpha/beta" evidence="5">
    <location>
        <begin position="14"/>
        <end position="136"/>
    </location>
</feature>
<evidence type="ECO:0000256" key="3">
    <source>
        <dbReference type="PIRSR" id="PIRSR602081-1"/>
    </source>
</evidence>
<dbReference type="AlphaFoldDB" id="A0A852VYS3"/>
<dbReference type="GO" id="GO:0071949">
    <property type="term" value="F:FAD binding"/>
    <property type="evidence" value="ECO:0007669"/>
    <property type="project" value="TreeGrafter"/>
</dbReference>
<dbReference type="EMBL" id="JACCAE010000001">
    <property type="protein sequence ID" value="NYF98641.1"/>
    <property type="molecule type" value="Genomic_DNA"/>
</dbReference>
<evidence type="ECO:0000256" key="4">
    <source>
        <dbReference type="RuleBase" id="RU004182"/>
    </source>
</evidence>
<comment type="caution">
    <text evidence="6">The sequence shown here is derived from an EMBL/GenBank/DDBJ whole genome shotgun (WGS) entry which is preliminary data.</text>
</comment>
<reference evidence="6 7" key="1">
    <citation type="submission" date="2020-07" db="EMBL/GenBank/DDBJ databases">
        <title>Sequencing the genomes of 1000 actinobacteria strains.</title>
        <authorList>
            <person name="Klenk H.-P."/>
        </authorList>
    </citation>
    <scope>NUCLEOTIDE SEQUENCE [LARGE SCALE GENOMIC DNA]</scope>
    <source>
        <strain evidence="6 7">DSM 26154</strain>
    </source>
</reference>
<dbReference type="InterPro" id="IPR036134">
    <property type="entry name" value="Crypto/Photolyase_FAD-like_sf"/>
</dbReference>
<protein>
    <submittedName>
        <fullName evidence="6">Deoxyribodipyrimidine photo-lyase</fullName>
        <ecNumber evidence="6">4.1.99.3</ecNumber>
    </submittedName>
</protein>
<dbReference type="GO" id="GO:0003904">
    <property type="term" value="F:deoxyribodipyrimidine photo-lyase activity"/>
    <property type="evidence" value="ECO:0007669"/>
    <property type="project" value="UniProtKB-EC"/>
</dbReference>
<feature type="binding site" evidence="3">
    <location>
        <begin position="279"/>
        <end position="286"/>
    </location>
    <ligand>
        <name>FAD</name>
        <dbReference type="ChEBI" id="CHEBI:57692"/>
    </ligand>
</feature>
<dbReference type="InterPro" id="IPR006050">
    <property type="entry name" value="DNA_photolyase_N"/>
</dbReference>
<dbReference type="RefSeq" id="WP_343062849.1">
    <property type="nucleotide sequence ID" value="NZ_JACCAE010000001.1"/>
</dbReference>
<dbReference type="PROSITE" id="PS51645">
    <property type="entry name" value="PHR_CRY_ALPHA_BETA"/>
    <property type="match status" value="1"/>
</dbReference>
<evidence type="ECO:0000256" key="1">
    <source>
        <dbReference type="ARBA" id="ARBA00022630"/>
    </source>
</evidence>
<dbReference type="SUPFAM" id="SSF48173">
    <property type="entry name" value="Cryptochrome/photolyase FAD-binding domain"/>
    <property type="match status" value="1"/>
</dbReference>
<keyword evidence="2 3" id="KW-0274">FAD</keyword>
<evidence type="ECO:0000313" key="7">
    <source>
        <dbReference type="Proteomes" id="UP000554054"/>
    </source>
</evidence>
<dbReference type="GO" id="GO:0003677">
    <property type="term" value="F:DNA binding"/>
    <property type="evidence" value="ECO:0007669"/>
    <property type="project" value="TreeGrafter"/>
</dbReference>
<dbReference type="GO" id="GO:0009416">
    <property type="term" value="P:response to light stimulus"/>
    <property type="evidence" value="ECO:0007669"/>
    <property type="project" value="TreeGrafter"/>
</dbReference>
<dbReference type="Pfam" id="PF03441">
    <property type="entry name" value="FAD_binding_7"/>
    <property type="match status" value="1"/>
</dbReference>
<dbReference type="InterPro" id="IPR036155">
    <property type="entry name" value="Crypto/Photolyase_N_sf"/>
</dbReference>
<feature type="binding site" evidence="3">
    <location>
        <position position="276"/>
    </location>
    <ligand>
        <name>FAD</name>
        <dbReference type="ChEBI" id="CHEBI:57692"/>
    </ligand>
</feature>
<organism evidence="6 7">
    <name type="scientific">Janibacter cremeus</name>
    <dbReference type="NCBI Taxonomy" id="1285192"/>
    <lineage>
        <taxon>Bacteria</taxon>
        <taxon>Bacillati</taxon>
        <taxon>Actinomycetota</taxon>
        <taxon>Actinomycetes</taxon>
        <taxon>Micrococcales</taxon>
        <taxon>Intrasporangiaceae</taxon>
        <taxon>Janibacter</taxon>
    </lineage>
</organism>
<dbReference type="PRINTS" id="PR00147">
    <property type="entry name" value="DNAPHOTLYASE"/>
</dbReference>